<dbReference type="PANTHER" id="PTHR43537:SF44">
    <property type="entry name" value="GNTR FAMILY REGULATORY PROTEIN"/>
    <property type="match status" value="1"/>
</dbReference>
<dbReference type="Gene3D" id="1.10.10.10">
    <property type="entry name" value="Winged helix-like DNA-binding domain superfamily/Winged helix DNA-binding domain"/>
    <property type="match status" value="1"/>
</dbReference>
<dbReference type="EMBL" id="JAEHOH010000019">
    <property type="protein sequence ID" value="MBK0419879.1"/>
    <property type="molecule type" value="Genomic_DNA"/>
</dbReference>
<dbReference type="Pfam" id="PF00392">
    <property type="entry name" value="GntR"/>
    <property type="match status" value="1"/>
</dbReference>
<protein>
    <submittedName>
        <fullName evidence="6">FadR family transcriptional regulator</fullName>
    </submittedName>
</protein>
<evidence type="ECO:0000256" key="1">
    <source>
        <dbReference type="ARBA" id="ARBA00023015"/>
    </source>
</evidence>
<dbReference type="SMART" id="SM00895">
    <property type="entry name" value="FCD"/>
    <property type="match status" value="1"/>
</dbReference>
<accession>A0A934Q7W8</accession>
<feature type="domain" description="HTH gntR-type" evidence="5">
    <location>
        <begin position="3"/>
        <end position="70"/>
    </location>
</feature>
<dbReference type="InterPro" id="IPR000524">
    <property type="entry name" value="Tscrpt_reg_HTH_GntR"/>
</dbReference>
<reference evidence="6" key="1">
    <citation type="submission" date="2020-12" db="EMBL/GenBank/DDBJ databases">
        <title>Leucobacter sp. CAS1, isolated from Chromium sludge.</title>
        <authorList>
            <person name="Xu Z."/>
        </authorList>
    </citation>
    <scope>NUCLEOTIDE SEQUENCE</scope>
    <source>
        <strain evidence="6">CSA1</strain>
    </source>
</reference>
<evidence type="ECO:0000313" key="6">
    <source>
        <dbReference type="EMBL" id="MBK0419879.1"/>
    </source>
</evidence>
<dbReference type="InterPro" id="IPR036390">
    <property type="entry name" value="WH_DNA-bd_sf"/>
</dbReference>
<keyword evidence="2" id="KW-0238">DNA-binding</keyword>
<evidence type="ECO:0000256" key="4">
    <source>
        <dbReference type="SAM" id="MobiDB-lite"/>
    </source>
</evidence>
<dbReference type="Pfam" id="PF07729">
    <property type="entry name" value="FCD"/>
    <property type="match status" value="1"/>
</dbReference>
<keyword evidence="7" id="KW-1185">Reference proteome</keyword>
<dbReference type="PANTHER" id="PTHR43537">
    <property type="entry name" value="TRANSCRIPTIONAL REGULATOR, GNTR FAMILY"/>
    <property type="match status" value="1"/>
</dbReference>
<dbReference type="AlphaFoldDB" id="A0A934Q7W8"/>
<dbReference type="RefSeq" id="WP_200116020.1">
    <property type="nucleotide sequence ID" value="NZ_JAEHOH010000019.1"/>
</dbReference>
<evidence type="ECO:0000313" key="7">
    <source>
        <dbReference type="Proteomes" id="UP000608530"/>
    </source>
</evidence>
<dbReference type="Gene3D" id="1.20.120.530">
    <property type="entry name" value="GntR ligand-binding domain-like"/>
    <property type="match status" value="1"/>
</dbReference>
<name>A0A934Q7W8_9MICO</name>
<dbReference type="SUPFAM" id="SSF46785">
    <property type="entry name" value="Winged helix' DNA-binding domain"/>
    <property type="match status" value="1"/>
</dbReference>
<evidence type="ECO:0000259" key="5">
    <source>
        <dbReference type="PROSITE" id="PS50949"/>
    </source>
</evidence>
<dbReference type="SMART" id="SM00345">
    <property type="entry name" value="HTH_GNTR"/>
    <property type="match status" value="1"/>
</dbReference>
<organism evidence="6 7">
    <name type="scientific">Leucobacter chromiisoli</name>
    <dbReference type="NCBI Taxonomy" id="2796471"/>
    <lineage>
        <taxon>Bacteria</taxon>
        <taxon>Bacillati</taxon>
        <taxon>Actinomycetota</taxon>
        <taxon>Actinomycetes</taxon>
        <taxon>Micrococcales</taxon>
        <taxon>Microbacteriaceae</taxon>
        <taxon>Leucobacter</taxon>
    </lineage>
</organism>
<dbReference type="GO" id="GO:0003677">
    <property type="term" value="F:DNA binding"/>
    <property type="evidence" value="ECO:0007669"/>
    <property type="project" value="UniProtKB-KW"/>
</dbReference>
<keyword evidence="3" id="KW-0804">Transcription</keyword>
<dbReference type="InterPro" id="IPR011711">
    <property type="entry name" value="GntR_C"/>
</dbReference>
<sequence>MAETLHDQLLQALGTRIVSGELPEGSVLLADNVAGEHGVSRPVVREAVRVLQSLGLVAATKRVGIRVLPPTQWNLYDPLVIRWRIAVGSTGGQLRSLTELRSAVEPKAAEMAAEHREDRMAVRILDLAAEMRTVGRSGDLHRFLELDIAFHSLVLEASGNEMFVQLDSLVAEVLTARTEQGLMPERPHEDALALHLAVAEAIWERDAGAAHSAMDRIMRRTVAEVSKTWSHVPRPSVLATDGGDGAAGEGVAGEGVAGGTLGA</sequence>
<gene>
    <name evidence="6" type="ORF">JD276_12645</name>
</gene>
<evidence type="ECO:0000256" key="2">
    <source>
        <dbReference type="ARBA" id="ARBA00023125"/>
    </source>
</evidence>
<feature type="region of interest" description="Disordered" evidence="4">
    <location>
        <begin position="234"/>
        <end position="263"/>
    </location>
</feature>
<dbReference type="InterPro" id="IPR036388">
    <property type="entry name" value="WH-like_DNA-bd_sf"/>
</dbReference>
<dbReference type="Proteomes" id="UP000608530">
    <property type="component" value="Unassembled WGS sequence"/>
</dbReference>
<proteinExistence type="predicted"/>
<keyword evidence="1" id="KW-0805">Transcription regulation</keyword>
<comment type="caution">
    <text evidence="6">The sequence shown here is derived from an EMBL/GenBank/DDBJ whole genome shotgun (WGS) entry which is preliminary data.</text>
</comment>
<dbReference type="SUPFAM" id="SSF48008">
    <property type="entry name" value="GntR ligand-binding domain-like"/>
    <property type="match status" value="1"/>
</dbReference>
<evidence type="ECO:0000256" key="3">
    <source>
        <dbReference type="ARBA" id="ARBA00023163"/>
    </source>
</evidence>
<dbReference type="PROSITE" id="PS50949">
    <property type="entry name" value="HTH_GNTR"/>
    <property type="match status" value="1"/>
</dbReference>
<feature type="compositionally biased region" description="Gly residues" evidence="4">
    <location>
        <begin position="242"/>
        <end position="263"/>
    </location>
</feature>
<dbReference type="GO" id="GO:0003700">
    <property type="term" value="F:DNA-binding transcription factor activity"/>
    <property type="evidence" value="ECO:0007669"/>
    <property type="project" value="InterPro"/>
</dbReference>
<dbReference type="InterPro" id="IPR008920">
    <property type="entry name" value="TF_FadR/GntR_C"/>
</dbReference>